<evidence type="ECO:0000313" key="2">
    <source>
        <dbReference type="EMBL" id="CDT21129.1"/>
    </source>
</evidence>
<sequence>MFKYTNSNVYYWNYCGENDKKEGRRTKKCIMYYRHQYLV</sequence>
<organism evidence="2">
    <name type="scientific">Clostridioides difficile</name>
    <name type="common">Peptoclostridium difficile</name>
    <dbReference type="NCBI Taxonomy" id="1496"/>
    <lineage>
        <taxon>Bacteria</taxon>
        <taxon>Bacillati</taxon>
        <taxon>Bacillota</taxon>
        <taxon>Clostridia</taxon>
        <taxon>Peptostreptococcales</taxon>
        <taxon>Peptostreptococcaceae</taxon>
        <taxon>Clostridioides</taxon>
    </lineage>
</organism>
<gene>
    <name evidence="2" type="ORF">BN1095_340193</name>
    <name evidence="1" type="ORF">BN1096_580016</name>
</gene>
<dbReference type="EMBL" id="LK932511">
    <property type="protein sequence ID" value="CDS86875.1"/>
    <property type="molecule type" value="Genomic_DNA"/>
</dbReference>
<protein>
    <submittedName>
        <fullName evidence="2">Uncharacterized protein</fullName>
    </submittedName>
</protein>
<name>A0A069AVB1_CLODI</name>
<proteinExistence type="predicted"/>
<reference evidence="2" key="1">
    <citation type="submission" date="2014-07" db="EMBL/GenBank/DDBJ databases">
        <authorList>
            <person name="Monot Marc"/>
        </authorList>
    </citation>
    <scope>NUCLEOTIDE SEQUENCE</scope>
    <source>
        <strain evidence="2">7032989</strain>
    </source>
</reference>
<dbReference type="AlphaFoldDB" id="A0A069AVB1"/>
<accession>A0A069AVB1</accession>
<dbReference type="EMBL" id="LK933005">
    <property type="protein sequence ID" value="CDT21129.1"/>
    <property type="molecule type" value="Genomic_DNA"/>
</dbReference>
<evidence type="ECO:0000313" key="1">
    <source>
        <dbReference type="EMBL" id="CDS86875.1"/>
    </source>
</evidence>